<sequence>MNLTGRLQVTNGQVLNDSTTQMYALGTAAQDRFGRVYRYVQAGASALVVGNVIQAAAQVANHLNCGVGATAVGATAVTVTPGATAGAANLYAEGIAVISTTPGLGYSYGISGHAAITASTAFTLNLVVEDGVQVALTTSSKLDLQINPYKNVIQAPVTTLTGAVVGVAVYPIAAASYGWIQTWGMGGVLIDGTPAVGQSVSSPAAVAGGAAINSGTLQIIGSMLCTGVDTKVKPVFIMIAP</sequence>
<name>A0A6J5MVH3_9CAUD</name>
<organism evidence="1">
    <name type="scientific">uncultured Caudovirales phage</name>
    <dbReference type="NCBI Taxonomy" id="2100421"/>
    <lineage>
        <taxon>Viruses</taxon>
        <taxon>Duplodnaviria</taxon>
        <taxon>Heunggongvirae</taxon>
        <taxon>Uroviricota</taxon>
        <taxon>Caudoviricetes</taxon>
        <taxon>Peduoviridae</taxon>
        <taxon>Maltschvirus</taxon>
        <taxon>Maltschvirus maltsch</taxon>
    </lineage>
</organism>
<evidence type="ECO:0000313" key="1">
    <source>
        <dbReference type="EMBL" id="CAB4147669.1"/>
    </source>
</evidence>
<gene>
    <name evidence="1" type="ORF">UFOVP509_41</name>
</gene>
<proteinExistence type="predicted"/>
<accession>A0A6J5MVH3</accession>
<protein>
    <submittedName>
        <fullName evidence="1">Uncharacterized protein</fullName>
    </submittedName>
</protein>
<dbReference type="EMBL" id="LR796479">
    <property type="protein sequence ID" value="CAB4147669.1"/>
    <property type="molecule type" value="Genomic_DNA"/>
</dbReference>
<reference evidence="1" key="1">
    <citation type="submission" date="2020-04" db="EMBL/GenBank/DDBJ databases">
        <authorList>
            <person name="Chiriac C."/>
            <person name="Salcher M."/>
            <person name="Ghai R."/>
            <person name="Kavagutti S V."/>
        </authorList>
    </citation>
    <scope>NUCLEOTIDE SEQUENCE</scope>
</reference>